<dbReference type="PANTHER" id="PTHR23150">
    <property type="entry name" value="SULFATASE MODIFYING FACTOR 1, 2"/>
    <property type="match status" value="1"/>
</dbReference>
<evidence type="ECO:0000256" key="1">
    <source>
        <dbReference type="SAM" id="Phobius"/>
    </source>
</evidence>
<feature type="domain" description="PEGA" evidence="3">
    <location>
        <begin position="384"/>
        <end position="449"/>
    </location>
</feature>
<keyword evidence="5" id="KW-1185">Reference proteome</keyword>
<evidence type="ECO:0000313" key="4">
    <source>
        <dbReference type="EMBL" id="MFC4310673.1"/>
    </source>
</evidence>
<evidence type="ECO:0000313" key="5">
    <source>
        <dbReference type="Proteomes" id="UP001595904"/>
    </source>
</evidence>
<dbReference type="RefSeq" id="WP_380598351.1">
    <property type="nucleotide sequence ID" value="NZ_JBHSDU010000003.1"/>
</dbReference>
<evidence type="ECO:0000259" key="2">
    <source>
        <dbReference type="Pfam" id="PF03781"/>
    </source>
</evidence>
<feature type="domain" description="PEGA" evidence="3">
    <location>
        <begin position="454"/>
        <end position="518"/>
    </location>
</feature>
<feature type="domain" description="PEGA" evidence="3">
    <location>
        <begin position="313"/>
        <end position="374"/>
    </location>
</feature>
<gene>
    <name evidence="4" type="ORF">ACFPN2_16390</name>
</gene>
<name>A0ABV8SVM9_9GAMM</name>
<dbReference type="PANTHER" id="PTHR23150:SF19">
    <property type="entry name" value="FORMYLGLYCINE-GENERATING ENZYME"/>
    <property type="match status" value="1"/>
</dbReference>
<evidence type="ECO:0000259" key="3">
    <source>
        <dbReference type="Pfam" id="PF08308"/>
    </source>
</evidence>
<dbReference type="InterPro" id="IPR051043">
    <property type="entry name" value="Sulfatase_Mod_Factor_Kinase"/>
</dbReference>
<accession>A0ABV8SVM9</accession>
<comment type="caution">
    <text evidence="4">The sequence shown here is derived from an EMBL/GenBank/DDBJ whole genome shotgun (WGS) entry which is preliminary data.</text>
</comment>
<dbReference type="InterPro" id="IPR042095">
    <property type="entry name" value="SUMF_sf"/>
</dbReference>
<feature type="domain" description="Sulfatase-modifying factor enzyme-like" evidence="2">
    <location>
        <begin position="544"/>
        <end position="800"/>
    </location>
</feature>
<reference evidence="5" key="1">
    <citation type="journal article" date="2019" name="Int. J. Syst. Evol. Microbiol.">
        <title>The Global Catalogue of Microorganisms (GCM) 10K type strain sequencing project: providing services to taxonomists for standard genome sequencing and annotation.</title>
        <authorList>
            <consortium name="The Broad Institute Genomics Platform"/>
            <consortium name="The Broad Institute Genome Sequencing Center for Infectious Disease"/>
            <person name="Wu L."/>
            <person name="Ma J."/>
        </authorList>
    </citation>
    <scope>NUCLEOTIDE SEQUENCE [LARGE SCALE GENOMIC DNA]</scope>
    <source>
        <strain evidence="5">CGMCC 1.10759</strain>
    </source>
</reference>
<dbReference type="InterPro" id="IPR005532">
    <property type="entry name" value="SUMF_dom"/>
</dbReference>
<organism evidence="4 5">
    <name type="scientific">Steroidobacter flavus</name>
    <dbReference type="NCBI Taxonomy" id="1842136"/>
    <lineage>
        <taxon>Bacteria</taxon>
        <taxon>Pseudomonadati</taxon>
        <taxon>Pseudomonadota</taxon>
        <taxon>Gammaproteobacteria</taxon>
        <taxon>Steroidobacterales</taxon>
        <taxon>Steroidobacteraceae</taxon>
        <taxon>Steroidobacter</taxon>
    </lineage>
</organism>
<dbReference type="Proteomes" id="UP001595904">
    <property type="component" value="Unassembled WGS sequence"/>
</dbReference>
<keyword evidence="1" id="KW-0812">Transmembrane</keyword>
<dbReference type="EMBL" id="JBHSDU010000003">
    <property type="protein sequence ID" value="MFC4310673.1"/>
    <property type="molecule type" value="Genomic_DNA"/>
</dbReference>
<sequence length="803" mass="86165">MSELIVREALGERRFTATDFPIAVGGQGSAIVMAGRPEGAEAYLGMHEDQLFVQPADGVEVLHNGVPVQNSTWLRSGDVINFGAARLRLLAQRDNQRVVEVDDGSSGNITAPPIIEPTSRLQGGEGDAERIDPLQFRPSGPVKTKTKVSIDLKKIVVGIAAALVAVVLWFIFTATSVSVRTDPAAANVDIQGTLPAVHFGGRVLVRPGDYTIKATQEGYSPAQLQAKVTSESNQTFSLKLQKLPGKVKVDVPSQARITVDGKELGNAPGEFTLAPGKHTIAIAAARYQPFSGELDVIGEGKSQTFTPKLVPAWAEVTVSSEPAGAKLFVDGEERGVTPVTTQIVAGNHPVELRMDGFKSWTTDVQVKANEPMNLGPVRLGLPDGKLALRSEPSGASVSVGGVYRGQTPVALELRPDIPHNVVLTLPGYEAATREVSLSAGESRTLSVPLSGVFGEVTVAAVPADAEVFVNGKSVGAANQKLRLVATTQDVEIRKTGFVTYKTSITPRPGVSQKIETTLLTPEQTRMAATPTNIRSKGDQALKLMPVGTFTMGSPRREPGRRANEAQRDVQFKRPFYMGVSEVTNGQFRKFKSEHRSGIIGQNTLDLDNQPVVGVTWQDAALFCNWLSQQEGLPPAYENKDGRMVPTKPLTTGYRLPTDAEWEWVARFEGNGKFRRYPWGDALPVAPRSGNYADVTARLIVQDVIPDYDDGYAAAAPTGKFPANPLGLFDVGGNVAEWVHDYYTVSGDSGGVAVDPSGPAEGKQHVIRGASWKQSSVTDLRLSARSFGESQANDVGFRVARYAE</sequence>
<keyword evidence="1" id="KW-0472">Membrane</keyword>
<protein>
    <submittedName>
        <fullName evidence="4">PEGA domain-containing protein</fullName>
    </submittedName>
</protein>
<keyword evidence="1" id="KW-1133">Transmembrane helix</keyword>
<feature type="domain" description="PEGA" evidence="3">
    <location>
        <begin position="252"/>
        <end position="309"/>
    </location>
</feature>
<feature type="transmembrane region" description="Helical" evidence="1">
    <location>
        <begin position="155"/>
        <end position="172"/>
    </location>
</feature>
<dbReference type="Gene3D" id="3.90.1580.10">
    <property type="entry name" value="paralog of FGE (formylglycine-generating enzyme)"/>
    <property type="match status" value="1"/>
</dbReference>
<dbReference type="SUPFAM" id="SSF56436">
    <property type="entry name" value="C-type lectin-like"/>
    <property type="match status" value="1"/>
</dbReference>
<dbReference type="InterPro" id="IPR013229">
    <property type="entry name" value="PEGA"/>
</dbReference>
<proteinExistence type="predicted"/>
<dbReference type="Pfam" id="PF08308">
    <property type="entry name" value="PEGA"/>
    <property type="match status" value="4"/>
</dbReference>
<dbReference type="Pfam" id="PF03781">
    <property type="entry name" value="FGE-sulfatase"/>
    <property type="match status" value="1"/>
</dbReference>
<dbReference type="InterPro" id="IPR016187">
    <property type="entry name" value="CTDL_fold"/>
</dbReference>